<protein>
    <submittedName>
        <fullName evidence="2">Class I SAM-dependent methyltransferase</fullName>
    </submittedName>
</protein>
<dbReference type="RefSeq" id="WP_181061577.1">
    <property type="nucleotide sequence ID" value="NZ_JACDTY010000025.1"/>
</dbReference>
<dbReference type="GO" id="GO:0032259">
    <property type="term" value="P:methylation"/>
    <property type="evidence" value="ECO:0007669"/>
    <property type="project" value="UniProtKB-KW"/>
</dbReference>
<evidence type="ECO:0000313" key="2">
    <source>
        <dbReference type="EMBL" id="MBA1144646.1"/>
    </source>
</evidence>
<feature type="domain" description="Methyltransferase" evidence="1">
    <location>
        <begin position="47"/>
        <end position="155"/>
    </location>
</feature>
<sequence length="279" mass="29611">MSKEESQGKRRYEYELGHSDRELKRLATQAALVDPMTHQYLSRAGIQTGMRVLDIGSGAGDVAFLAAKIVGPTGTVAGSDRSSTAVEAARERAKARALDNVTFYECDPATFAFDSPFDAIVGRYVLMFSPDPVAMLRGIARHLRPGGIIVFHEVDWTGAASSPSSPTYDNCLRCIAETFHKVGTNPNMGLGLHSAFIKAGLPAPTMAVSALAGGGADILSGIDLVSDLAVTMAPVMEQTGVISVAELGPDSLQERIRAEVVANQSVVVGRYEVGAWSRL</sequence>
<comment type="caution">
    <text evidence="2">The sequence shown here is derived from an EMBL/GenBank/DDBJ whole genome shotgun (WGS) entry which is preliminary data.</text>
</comment>
<keyword evidence="2" id="KW-0489">Methyltransferase</keyword>
<evidence type="ECO:0000259" key="1">
    <source>
        <dbReference type="Pfam" id="PF13847"/>
    </source>
</evidence>
<dbReference type="GO" id="GO:0008168">
    <property type="term" value="F:methyltransferase activity"/>
    <property type="evidence" value="ECO:0007669"/>
    <property type="project" value="UniProtKB-KW"/>
</dbReference>
<evidence type="ECO:0000313" key="3">
    <source>
        <dbReference type="Proteomes" id="UP000558284"/>
    </source>
</evidence>
<organism evidence="2 3">
    <name type="scientific">Mesorhizobium neociceri</name>
    <dbReference type="NCBI Taxonomy" id="1307853"/>
    <lineage>
        <taxon>Bacteria</taxon>
        <taxon>Pseudomonadati</taxon>
        <taxon>Pseudomonadota</taxon>
        <taxon>Alphaproteobacteria</taxon>
        <taxon>Hyphomicrobiales</taxon>
        <taxon>Phyllobacteriaceae</taxon>
        <taxon>Mesorhizobium</taxon>
    </lineage>
</organism>
<dbReference type="Pfam" id="PF13847">
    <property type="entry name" value="Methyltransf_31"/>
    <property type="match status" value="1"/>
</dbReference>
<dbReference type="Proteomes" id="UP000558284">
    <property type="component" value="Unassembled WGS sequence"/>
</dbReference>
<dbReference type="InterPro" id="IPR029063">
    <property type="entry name" value="SAM-dependent_MTases_sf"/>
</dbReference>
<dbReference type="SUPFAM" id="SSF53335">
    <property type="entry name" value="S-adenosyl-L-methionine-dependent methyltransferases"/>
    <property type="match status" value="1"/>
</dbReference>
<proteinExistence type="predicted"/>
<dbReference type="EMBL" id="JACDTY010000025">
    <property type="protein sequence ID" value="MBA1144646.1"/>
    <property type="molecule type" value="Genomic_DNA"/>
</dbReference>
<gene>
    <name evidence="2" type="ORF">H0241_31065</name>
</gene>
<keyword evidence="2" id="KW-0808">Transferase</keyword>
<name>A0A838BDL0_9HYPH</name>
<accession>A0A838BDL0</accession>
<dbReference type="CDD" id="cd02440">
    <property type="entry name" value="AdoMet_MTases"/>
    <property type="match status" value="1"/>
</dbReference>
<dbReference type="AlphaFoldDB" id="A0A838BDL0"/>
<keyword evidence="3" id="KW-1185">Reference proteome</keyword>
<reference evidence="2 3" key="1">
    <citation type="submission" date="2020-07" db="EMBL/GenBank/DDBJ databases">
        <title>Definition of the novel symbiovar canariense within Mesorhizobium novociceri, a new species of genus Mesorhizobium nodulating Cicer canariense in the Caldera de Taburiente National Park (La Palma, Canary Islands).</title>
        <authorList>
            <person name="Leon-Barrios M."/>
            <person name="Perez-Yepez J."/>
            <person name="Flores-Felix J.D."/>
            <person name="Ramirez-Baena M.H."/>
            <person name="Pulido-Suarez L."/>
            <person name="Igual J.M."/>
            <person name="Velazquez E."/>
            <person name="Peix A."/>
        </authorList>
    </citation>
    <scope>NUCLEOTIDE SEQUENCE [LARGE SCALE GENOMIC DNA]</scope>
    <source>
        <strain evidence="2 3">CCANP35</strain>
    </source>
</reference>
<dbReference type="InterPro" id="IPR025714">
    <property type="entry name" value="Methyltranfer_dom"/>
</dbReference>
<dbReference type="Gene3D" id="3.40.50.150">
    <property type="entry name" value="Vaccinia Virus protein VP39"/>
    <property type="match status" value="1"/>
</dbReference>
<dbReference type="PANTHER" id="PTHR43861">
    <property type="entry name" value="TRANS-ACONITATE 2-METHYLTRANSFERASE-RELATED"/>
    <property type="match status" value="1"/>
</dbReference>